<keyword evidence="6 9" id="KW-0378">Hydrolase</keyword>
<dbReference type="Pfam" id="PF04389">
    <property type="entry name" value="Peptidase_M28"/>
    <property type="match status" value="1"/>
</dbReference>
<feature type="transmembrane region" description="Helical" evidence="11">
    <location>
        <begin position="49"/>
        <end position="70"/>
    </location>
</feature>
<evidence type="ECO:0000256" key="11">
    <source>
        <dbReference type="SAM" id="Phobius"/>
    </source>
</evidence>
<dbReference type="HOGENOM" id="CLU_025866_3_0_1"/>
<keyword evidence="11" id="KW-0812">Transmembrane</keyword>
<dbReference type="GO" id="GO:0008235">
    <property type="term" value="F:metalloexopeptidase activity"/>
    <property type="evidence" value="ECO:0007669"/>
    <property type="project" value="InterPro"/>
</dbReference>
<evidence type="ECO:0000256" key="3">
    <source>
        <dbReference type="ARBA" id="ARBA00022670"/>
    </source>
</evidence>
<keyword evidence="7 9" id="KW-0862">Zinc</keyword>
<dbReference type="GO" id="GO:0046872">
    <property type="term" value="F:metal ion binding"/>
    <property type="evidence" value="ECO:0007669"/>
    <property type="project" value="UniProtKB-KW"/>
</dbReference>
<evidence type="ECO:0000256" key="2">
    <source>
        <dbReference type="ARBA" id="ARBA00022438"/>
    </source>
</evidence>
<dbReference type="InterPro" id="IPR045175">
    <property type="entry name" value="M28_fam"/>
</dbReference>
<protein>
    <recommendedName>
        <fullName evidence="9">Peptide hydrolase</fullName>
        <ecNumber evidence="9">3.4.-.-</ecNumber>
    </recommendedName>
</protein>
<dbReference type="InterPro" id="IPR007484">
    <property type="entry name" value="Peptidase_M28"/>
</dbReference>
<dbReference type="Gene3D" id="3.40.630.10">
    <property type="entry name" value="Zn peptidases"/>
    <property type="match status" value="1"/>
</dbReference>
<dbReference type="OrthoDB" id="10013407at2759"/>
<evidence type="ECO:0000256" key="9">
    <source>
        <dbReference type="RuleBase" id="RU361240"/>
    </source>
</evidence>
<evidence type="ECO:0000256" key="1">
    <source>
        <dbReference type="ARBA" id="ARBA00001947"/>
    </source>
</evidence>
<accession>A0A0C3AWL8</accession>
<dbReference type="EC" id="3.4.-.-" evidence="9"/>
<gene>
    <name evidence="13" type="ORF">M408DRAFT_331774</name>
</gene>
<comment type="cofactor">
    <cofactor evidence="1">
        <name>Zn(2+)</name>
        <dbReference type="ChEBI" id="CHEBI:29105"/>
    </cofactor>
</comment>
<keyword evidence="4 9" id="KW-0479">Metal-binding</keyword>
<name>A0A0C3AWL8_SERVB</name>
<evidence type="ECO:0000256" key="4">
    <source>
        <dbReference type="ARBA" id="ARBA00022723"/>
    </source>
</evidence>
<evidence type="ECO:0000256" key="8">
    <source>
        <dbReference type="ARBA" id="ARBA00043962"/>
    </source>
</evidence>
<dbReference type="PANTHER" id="PTHR12147">
    <property type="entry name" value="METALLOPEPTIDASE M28 FAMILY MEMBER"/>
    <property type="match status" value="1"/>
</dbReference>
<evidence type="ECO:0000313" key="14">
    <source>
        <dbReference type="Proteomes" id="UP000054097"/>
    </source>
</evidence>
<evidence type="ECO:0000256" key="5">
    <source>
        <dbReference type="ARBA" id="ARBA00022729"/>
    </source>
</evidence>
<dbReference type="AlphaFoldDB" id="A0A0C3AWL8"/>
<keyword evidence="3 9" id="KW-0645">Protease</keyword>
<reference evidence="13 14" key="1">
    <citation type="submission" date="2014-04" db="EMBL/GenBank/DDBJ databases">
        <authorList>
            <consortium name="DOE Joint Genome Institute"/>
            <person name="Kuo A."/>
            <person name="Zuccaro A."/>
            <person name="Kohler A."/>
            <person name="Nagy L.G."/>
            <person name="Floudas D."/>
            <person name="Copeland A."/>
            <person name="Barry K.W."/>
            <person name="Cichocki N."/>
            <person name="Veneault-Fourrey C."/>
            <person name="LaButti K."/>
            <person name="Lindquist E.A."/>
            <person name="Lipzen A."/>
            <person name="Lundell T."/>
            <person name="Morin E."/>
            <person name="Murat C."/>
            <person name="Sun H."/>
            <person name="Tunlid A."/>
            <person name="Henrissat B."/>
            <person name="Grigoriev I.V."/>
            <person name="Hibbett D.S."/>
            <person name="Martin F."/>
            <person name="Nordberg H.P."/>
            <person name="Cantor M.N."/>
            <person name="Hua S.X."/>
        </authorList>
    </citation>
    <scope>NUCLEOTIDE SEQUENCE [LARGE SCALE GENOMIC DNA]</scope>
    <source>
        <strain evidence="13 14">MAFF 305830</strain>
    </source>
</reference>
<dbReference type="GO" id="GO:0006508">
    <property type="term" value="P:proteolysis"/>
    <property type="evidence" value="ECO:0007669"/>
    <property type="project" value="UniProtKB-KW"/>
</dbReference>
<evidence type="ECO:0000313" key="13">
    <source>
        <dbReference type="EMBL" id="KIM24384.1"/>
    </source>
</evidence>
<feature type="domain" description="Peptidase M28" evidence="12">
    <location>
        <begin position="262"/>
        <end position="473"/>
    </location>
</feature>
<feature type="region of interest" description="Disordered" evidence="10">
    <location>
        <begin position="1"/>
        <end position="39"/>
    </location>
</feature>
<keyword evidence="2" id="KW-0031">Aminopeptidase</keyword>
<keyword evidence="11" id="KW-1133">Transmembrane helix</keyword>
<organism evidence="13 14">
    <name type="scientific">Serendipita vermifera MAFF 305830</name>
    <dbReference type="NCBI Taxonomy" id="933852"/>
    <lineage>
        <taxon>Eukaryota</taxon>
        <taxon>Fungi</taxon>
        <taxon>Dikarya</taxon>
        <taxon>Basidiomycota</taxon>
        <taxon>Agaricomycotina</taxon>
        <taxon>Agaricomycetes</taxon>
        <taxon>Sebacinales</taxon>
        <taxon>Serendipitaceae</taxon>
        <taxon>Serendipita</taxon>
    </lineage>
</organism>
<sequence>MEQHGADLQQEKSSLLNKPQYPNLHVNGTKHVETSPASNQQCAKRRHRFVGAAFISIALTLLLLRPSFLLDMGSGCSGHRSSNRLLRFSPTHTEWVPSAAIDYLSTVRDAVDVDGNWVPIRPDDFDAAQLRRGHPQAKSLLQSVSDEAIKALAGREGYKVGYLDITEAGDAEEDFSSAETEDADGVPYKAVNATAHPEYKALIDMVSVEELKHIVGNLSTGFKTRYYRSYNARAPAEWIQSYLEPLPNSTVTLFENSFNQPNVITRLSPPTAKSTTPTILLGGHLDSTSPIPFMLAPGADDDASGTAVVMHVISILAKSGWVHDKAKYPIEAHSYGGEEGGLLGAVALSKSYKHAGRKIRGVLNVEMVGWQPESGNNSTSTITVLSDPNPAMSAYMKDVVETYVPTSDVRGAYCGYGCSDHYAWSGLGYPVVCIASYGPNDRNLNPNYHSTRDRMESLDFDRMADFARAALAWVVQVAT</sequence>
<dbReference type="GO" id="GO:0004177">
    <property type="term" value="F:aminopeptidase activity"/>
    <property type="evidence" value="ECO:0007669"/>
    <property type="project" value="UniProtKB-KW"/>
</dbReference>
<dbReference type="Proteomes" id="UP000054097">
    <property type="component" value="Unassembled WGS sequence"/>
</dbReference>
<dbReference type="STRING" id="933852.A0A0C3AWL8"/>
<keyword evidence="11" id="KW-0472">Membrane</keyword>
<reference evidence="14" key="2">
    <citation type="submission" date="2015-01" db="EMBL/GenBank/DDBJ databases">
        <title>Evolutionary Origins and Diversification of the Mycorrhizal Mutualists.</title>
        <authorList>
            <consortium name="DOE Joint Genome Institute"/>
            <consortium name="Mycorrhizal Genomics Consortium"/>
            <person name="Kohler A."/>
            <person name="Kuo A."/>
            <person name="Nagy L.G."/>
            <person name="Floudas D."/>
            <person name="Copeland A."/>
            <person name="Barry K.W."/>
            <person name="Cichocki N."/>
            <person name="Veneault-Fourrey C."/>
            <person name="LaButti K."/>
            <person name="Lindquist E.A."/>
            <person name="Lipzen A."/>
            <person name="Lundell T."/>
            <person name="Morin E."/>
            <person name="Murat C."/>
            <person name="Riley R."/>
            <person name="Ohm R."/>
            <person name="Sun H."/>
            <person name="Tunlid A."/>
            <person name="Henrissat B."/>
            <person name="Grigoriev I.V."/>
            <person name="Hibbett D.S."/>
            <person name="Martin F."/>
        </authorList>
    </citation>
    <scope>NUCLEOTIDE SEQUENCE [LARGE SCALE GENOMIC DNA]</scope>
    <source>
        <strain evidence="14">MAFF 305830</strain>
    </source>
</reference>
<keyword evidence="5" id="KW-0732">Signal</keyword>
<evidence type="ECO:0000256" key="6">
    <source>
        <dbReference type="ARBA" id="ARBA00022801"/>
    </source>
</evidence>
<evidence type="ECO:0000256" key="7">
    <source>
        <dbReference type="ARBA" id="ARBA00022833"/>
    </source>
</evidence>
<evidence type="ECO:0000259" key="12">
    <source>
        <dbReference type="Pfam" id="PF04389"/>
    </source>
</evidence>
<keyword evidence="14" id="KW-1185">Reference proteome</keyword>
<dbReference type="EMBL" id="KN824324">
    <property type="protein sequence ID" value="KIM24384.1"/>
    <property type="molecule type" value="Genomic_DNA"/>
</dbReference>
<proteinExistence type="inferred from homology"/>
<comment type="similarity">
    <text evidence="8">Belongs to the peptidase M28 family. M28E subfamily.</text>
</comment>
<dbReference type="SUPFAM" id="SSF53187">
    <property type="entry name" value="Zn-dependent exopeptidases"/>
    <property type="match status" value="1"/>
</dbReference>
<dbReference type="PANTHER" id="PTHR12147:SF56">
    <property type="entry name" value="AMINOPEPTIDASE YDR415C-RELATED"/>
    <property type="match status" value="1"/>
</dbReference>
<evidence type="ECO:0000256" key="10">
    <source>
        <dbReference type="SAM" id="MobiDB-lite"/>
    </source>
</evidence>